<evidence type="ECO:0000313" key="3">
    <source>
        <dbReference type="Proteomes" id="UP000051952"/>
    </source>
</evidence>
<feature type="region of interest" description="Disordered" evidence="1">
    <location>
        <begin position="232"/>
        <end position="276"/>
    </location>
</feature>
<reference evidence="3" key="1">
    <citation type="submission" date="2015-09" db="EMBL/GenBank/DDBJ databases">
        <authorList>
            <consortium name="Pathogen Informatics"/>
        </authorList>
    </citation>
    <scope>NUCLEOTIDE SEQUENCE [LARGE SCALE GENOMIC DNA]</scope>
    <source>
        <strain evidence="3">Lake Konstanz</strain>
    </source>
</reference>
<dbReference type="InterPro" id="IPR039986">
    <property type="entry name" value="CFAP210"/>
</dbReference>
<evidence type="ECO:0008006" key="4">
    <source>
        <dbReference type="Google" id="ProtNLM"/>
    </source>
</evidence>
<dbReference type="PANTHER" id="PTHR28663">
    <property type="entry name" value="COILED-COIL DOMAIN-CONTAINING PROTEIN 173"/>
    <property type="match status" value="1"/>
</dbReference>
<gene>
    <name evidence="2" type="ORF">BSAL_11270</name>
</gene>
<organism evidence="2 3">
    <name type="scientific">Bodo saltans</name>
    <name type="common">Flagellated protozoan</name>
    <dbReference type="NCBI Taxonomy" id="75058"/>
    <lineage>
        <taxon>Eukaryota</taxon>
        <taxon>Discoba</taxon>
        <taxon>Euglenozoa</taxon>
        <taxon>Kinetoplastea</taxon>
        <taxon>Metakinetoplastina</taxon>
        <taxon>Eubodonida</taxon>
        <taxon>Bodonidae</taxon>
        <taxon>Bodo</taxon>
    </lineage>
</organism>
<proteinExistence type="predicted"/>
<name>A0A0S4J8Q9_BODSA</name>
<evidence type="ECO:0000313" key="2">
    <source>
        <dbReference type="EMBL" id="CUG87649.1"/>
    </source>
</evidence>
<dbReference type="VEuPathDB" id="TriTrypDB:BSAL_11270"/>
<dbReference type="OrthoDB" id="273410at2759"/>
<protein>
    <recommendedName>
        <fullName evidence="4">Trichohyalin-plectin-homology domain-containing protein</fullName>
    </recommendedName>
</protein>
<feature type="compositionally biased region" description="Polar residues" evidence="1">
    <location>
        <begin position="267"/>
        <end position="276"/>
    </location>
</feature>
<sequence>MEGRVRADPRRTIGNANALATGQPVPTFTTISDATLARYQDIANNGAQLAHDALLEDRREKLEVSKARVNTWGDTLQAKRKQYVTDRSNRLEADELRRQRIDAEETEFREANRQQRLQESNQQLFLRDERGRLMKSAVLANEVRQTQEWQMSIQAEKKAVVDEETRDYAAAVKRAAAKEIEEKQIAAQLVKDKMLKVKQDQYAMLEQAMDQRRAENRKLVLDGEEIRRAAEAEALENSARREQRRQNEKNLKEDQAKQISPRYSPRQKLQQTTISPNSIDGSILKYQAHKESQAAMLAELARSRQERHDTLVQQATASLSSVTGANKKDATVERFATAPSISHRLIEDSNLRELTIAQHKREVTAAPSPRTMRSTLGMSVDTAVERNYNELRSPRHRERLDQQIAMLDRFDQEQKMAQRQDAQYLAMIHQMQAAEKKYQKTIDKDADIQDALSRRAGVEAEDALFREFVEAHLPENLTPRLAKTARGQMTTGGKFTGRHVYNSGE</sequence>
<evidence type="ECO:0000256" key="1">
    <source>
        <dbReference type="SAM" id="MobiDB-lite"/>
    </source>
</evidence>
<dbReference type="AlphaFoldDB" id="A0A0S4J8Q9"/>
<keyword evidence="3" id="KW-1185">Reference proteome</keyword>
<dbReference type="PANTHER" id="PTHR28663:SF1">
    <property type="entry name" value="CILIA- AND FLAGELLA- ASSOCIATED PROTEIN 210"/>
    <property type="match status" value="1"/>
</dbReference>
<accession>A0A0S4J8Q9</accession>
<dbReference type="EMBL" id="CYKH01001563">
    <property type="protein sequence ID" value="CUG87649.1"/>
    <property type="molecule type" value="Genomic_DNA"/>
</dbReference>
<dbReference type="Proteomes" id="UP000051952">
    <property type="component" value="Unassembled WGS sequence"/>
</dbReference>
<feature type="compositionally biased region" description="Basic and acidic residues" evidence="1">
    <location>
        <begin position="238"/>
        <end position="256"/>
    </location>
</feature>